<evidence type="ECO:0000256" key="1">
    <source>
        <dbReference type="ARBA" id="ARBA00023157"/>
    </source>
</evidence>
<dbReference type="PANTHER" id="PTHR24278:SF38">
    <property type="entry name" value="TRANSMEMBRANE GAMMA-CARBOXYGLUTAMIC ACID PROTEIN 4"/>
    <property type="match status" value="1"/>
</dbReference>
<dbReference type="EMBL" id="JAAWVQ010005757">
    <property type="protein sequence ID" value="MBN3270866.1"/>
    <property type="molecule type" value="Genomic_DNA"/>
</dbReference>
<proteinExistence type="predicted"/>
<feature type="domain" description="Gla" evidence="3">
    <location>
        <begin position="48"/>
        <end position="105"/>
    </location>
</feature>
<evidence type="ECO:0000259" key="3">
    <source>
        <dbReference type="PROSITE" id="PS50998"/>
    </source>
</evidence>
<feature type="non-terminal residue" evidence="4">
    <location>
        <position position="105"/>
    </location>
</feature>
<evidence type="ECO:0000313" key="4">
    <source>
        <dbReference type="EMBL" id="MBN3270866.1"/>
    </source>
</evidence>
<evidence type="ECO:0000313" key="5">
    <source>
        <dbReference type="Proteomes" id="UP001166093"/>
    </source>
</evidence>
<reference evidence="4" key="1">
    <citation type="journal article" date="2021" name="Cell">
        <title>Tracing the genetic footprints of vertebrate landing in non-teleost ray-finned fishes.</title>
        <authorList>
            <person name="Bi X."/>
            <person name="Wang K."/>
            <person name="Yang L."/>
            <person name="Pan H."/>
            <person name="Jiang H."/>
            <person name="Wei Q."/>
            <person name="Fang M."/>
            <person name="Yu H."/>
            <person name="Zhu C."/>
            <person name="Cai Y."/>
            <person name="He Y."/>
            <person name="Gan X."/>
            <person name="Zeng H."/>
            <person name="Yu D."/>
            <person name="Zhu Y."/>
            <person name="Jiang H."/>
            <person name="Qiu Q."/>
            <person name="Yang H."/>
            <person name="Zhang Y.E."/>
            <person name="Wang W."/>
            <person name="Zhu M."/>
            <person name="He S."/>
            <person name="Zhang G."/>
        </authorList>
    </citation>
    <scope>NUCLEOTIDE SEQUENCE</scope>
    <source>
        <strain evidence="4">Pddl_001</strain>
    </source>
</reference>
<dbReference type="SMART" id="SM00069">
    <property type="entry name" value="GLA"/>
    <property type="match status" value="1"/>
</dbReference>
<dbReference type="Gene3D" id="4.10.740.10">
    <property type="entry name" value="Coagulation Factor IX"/>
    <property type="match status" value="1"/>
</dbReference>
<feature type="non-terminal residue" evidence="4">
    <location>
        <position position="1"/>
    </location>
</feature>
<feature type="chain" id="PRO_5047329324" evidence="2">
    <location>
        <begin position="29"/>
        <end position="105"/>
    </location>
</feature>
<dbReference type="InterPro" id="IPR000294">
    <property type="entry name" value="GLA_domain"/>
</dbReference>
<dbReference type="PROSITE" id="PS51257">
    <property type="entry name" value="PROKAR_LIPOPROTEIN"/>
    <property type="match status" value="1"/>
</dbReference>
<dbReference type="InterPro" id="IPR035972">
    <property type="entry name" value="GLA-like_dom_SF"/>
</dbReference>
<keyword evidence="2" id="KW-0732">Signal</keyword>
<protein>
    <submittedName>
        <fullName evidence="4">TMG4 protein</fullName>
    </submittedName>
</protein>
<name>A0ABS2X9P5_POLSP</name>
<accession>A0ABS2X9P5</accession>
<sequence length="105" mass="11840">MRGVWIPQRACLLMTLLLLLLLACDALGAEADGYEKAAVSFLGRSLLYNSWDFEAIVPDNLERECLEEVCTYEEARECFEDDKATVRPVSSSQHPLVAQKACWEL</sequence>
<keyword evidence="5" id="KW-1185">Reference proteome</keyword>
<dbReference type="Pfam" id="PF00594">
    <property type="entry name" value="Gla"/>
    <property type="match status" value="1"/>
</dbReference>
<organism evidence="4 5">
    <name type="scientific">Polyodon spathula</name>
    <name type="common">North American paddlefish</name>
    <name type="synonym">Squalus spathula</name>
    <dbReference type="NCBI Taxonomy" id="7913"/>
    <lineage>
        <taxon>Eukaryota</taxon>
        <taxon>Metazoa</taxon>
        <taxon>Chordata</taxon>
        <taxon>Craniata</taxon>
        <taxon>Vertebrata</taxon>
        <taxon>Euteleostomi</taxon>
        <taxon>Actinopterygii</taxon>
        <taxon>Chondrostei</taxon>
        <taxon>Acipenseriformes</taxon>
        <taxon>Polyodontidae</taxon>
        <taxon>Polyodon</taxon>
    </lineage>
</organism>
<dbReference type="PROSITE" id="PS50998">
    <property type="entry name" value="GLA_2"/>
    <property type="match status" value="1"/>
</dbReference>
<evidence type="ECO:0000256" key="2">
    <source>
        <dbReference type="SAM" id="SignalP"/>
    </source>
</evidence>
<dbReference type="InterPro" id="IPR017857">
    <property type="entry name" value="Coagulation_fac-like_Gla_dom"/>
</dbReference>
<keyword evidence="1" id="KW-1015">Disulfide bond</keyword>
<dbReference type="InterPro" id="IPR050442">
    <property type="entry name" value="Peptidase_S1_coag_factors"/>
</dbReference>
<feature type="signal peptide" evidence="2">
    <location>
        <begin position="1"/>
        <end position="28"/>
    </location>
</feature>
<dbReference type="Proteomes" id="UP001166093">
    <property type="component" value="Unassembled WGS sequence"/>
</dbReference>
<gene>
    <name evidence="4" type="primary">Prrg4_2</name>
    <name evidence="4" type="ORF">GTO93_0001402</name>
</gene>
<comment type="caution">
    <text evidence="4">The sequence shown here is derived from an EMBL/GenBank/DDBJ whole genome shotgun (WGS) entry which is preliminary data.</text>
</comment>
<dbReference type="SUPFAM" id="SSF57630">
    <property type="entry name" value="GLA-domain"/>
    <property type="match status" value="1"/>
</dbReference>
<dbReference type="PANTHER" id="PTHR24278">
    <property type="entry name" value="COAGULATION FACTOR"/>
    <property type="match status" value="1"/>
</dbReference>